<dbReference type="NCBIfam" id="NF037959">
    <property type="entry name" value="MFS_SpdSyn"/>
    <property type="match status" value="1"/>
</dbReference>
<evidence type="ECO:0000313" key="8">
    <source>
        <dbReference type="EMBL" id="SLM11884.1"/>
    </source>
</evidence>
<comment type="similarity">
    <text evidence="1 5">Belongs to the spermidine/spermine synthase family.</text>
</comment>
<dbReference type="EMBL" id="FWDM01000014">
    <property type="protein sequence ID" value="SLM11884.1"/>
    <property type="molecule type" value="Genomic_DNA"/>
</dbReference>
<evidence type="ECO:0000256" key="1">
    <source>
        <dbReference type="ARBA" id="ARBA00007867"/>
    </source>
</evidence>
<evidence type="ECO:0000256" key="2">
    <source>
        <dbReference type="ARBA" id="ARBA00022679"/>
    </source>
</evidence>
<comment type="catalytic activity">
    <reaction evidence="5">
        <text>S-adenosyl 3-(methylsulfanyl)propylamine + putrescine = S-methyl-5'-thioadenosine + spermidine + H(+)</text>
        <dbReference type="Rhea" id="RHEA:12721"/>
        <dbReference type="ChEBI" id="CHEBI:15378"/>
        <dbReference type="ChEBI" id="CHEBI:17509"/>
        <dbReference type="ChEBI" id="CHEBI:57443"/>
        <dbReference type="ChEBI" id="CHEBI:57834"/>
        <dbReference type="ChEBI" id="CHEBI:326268"/>
        <dbReference type="EC" id="2.5.1.16"/>
    </reaction>
</comment>
<dbReference type="PANTHER" id="PTHR11558">
    <property type="entry name" value="SPERMIDINE/SPERMINE SYNTHASE"/>
    <property type="match status" value="1"/>
</dbReference>
<feature type="binding site" evidence="5">
    <location>
        <position position="163"/>
    </location>
    <ligand>
        <name>S-methyl-5'-thioadenosine</name>
        <dbReference type="ChEBI" id="CHEBI:17509"/>
    </ligand>
</feature>
<evidence type="ECO:0000259" key="7">
    <source>
        <dbReference type="PROSITE" id="PS51006"/>
    </source>
</evidence>
<dbReference type="Gene3D" id="2.30.140.10">
    <property type="entry name" value="Spermidine synthase, tetramerisation domain"/>
    <property type="match status" value="1"/>
</dbReference>
<comment type="subunit">
    <text evidence="5">Homodimer or homotetramer.</text>
</comment>
<dbReference type="HAMAP" id="MF_00198">
    <property type="entry name" value="Spermidine_synth"/>
    <property type="match status" value="1"/>
</dbReference>
<feature type="domain" description="PABS" evidence="7">
    <location>
        <begin position="3"/>
        <end position="236"/>
    </location>
</feature>
<feature type="binding site" evidence="5">
    <location>
        <position position="30"/>
    </location>
    <ligand>
        <name>S-methyl-5'-thioadenosine</name>
        <dbReference type="ChEBI" id="CHEBI:17509"/>
    </ligand>
</feature>
<comment type="function">
    <text evidence="5">Catalyzes the irreversible transfer of a propylamine group from the amino donor S-adenosylmethioninamine (decarboxy-AdoMet) to putrescine (1,4-diaminobutane) to yield spermidine.</text>
</comment>
<evidence type="ECO:0000256" key="3">
    <source>
        <dbReference type="ARBA" id="ARBA00023066"/>
    </source>
</evidence>
<dbReference type="NCBIfam" id="NF002010">
    <property type="entry name" value="PRK00811.1"/>
    <property type="match status" value="1"/>
</dbReference>
<proteinExistence type="inferred from homology"/>
<accession>A0A3P3XHI9</accession>
<dbReference type="AlphaFoldDB" id="A0A3P3XHI9"/>
<feature type="binding site" evidence="5">
    <location>
        <position position="61"/>
    </location>
    <ligand>
        <name>spermidine</name>
        <dbReference type="ChEBI" id="CHEBI:57834"/>
    </ligand>
</feature>
<evidence type="ECO:0000256" key="4">
    <source>
        <dbReference type="ARBA" id="ARBA00023115"/>
    </source>
</evidence>
<dbReference type="PROSITE" id="PS01330">
    <property type="entry name" value="PABS_1"/>
    <property type="match status" value="1"/>
</dbReference>
<comment type="pathway">
    <text evidence="5">Amine and polyamine biosynthesis; spermidine biosynthesis; spermidine from putrescine: step 1/1.</text>
</comment>
<keyword evidence="4 5" id="KW-0620">Polyamine biosynthesis</keyword>
<dbReference type="Pfam" id="PF17284">
    <property type="entry name" value="Spermine_synt_N"/>
    <property type="match status" value="1"/>
</dbReference>
<dbReference type="Gene3D" id="3.40.50.150">
    <property type="entry name" value="Vaccinia Virus protein VP39"/>
    <property type="match status" value="1"/>
</dbReference>
<organism evidence="8">
    <name type="scientific">uncultured spirochete</name>
    <dbReference type="NCBI Taxonomy" id="156406"/>
    <lineage>
        <taxon>Bacteria</taxon>
        <taxon>Pseudomonadati</taxon>
        <taxon>Spirochaetota</taxon>
        <taxon>Spirochaetia</taxon>
        <taxon>Spirochaetales</taxon>
        <taxon>environmental samples</taxon>
    </lineage>
</organism>
<sequence>MKKIIERLNPHCGFYYDITKVLVRVRSAWQTIELAESPEFGKVLLLDGITQVALKGEERYHESLVIPAMLSHPDPQRVLVIGGGDGGVLREVLTFGTVRNAVMVELDEAVISFSKQYMPEISAGAFDDPRAEIVVGDGRAYVEQCPDTSFDVVIMDMTDPFGPSEKLYTREFFAQVKRILRGAEGVFAMHGESPIARPAAYACIEKTLRKVFSCVKSAFTYVPMYGTLWSFKFASGTTDCASLSAKDVGSLLNARCERMPKYCMPQTYKAIFAPEPAAIEALFHPEGRVIEDRRSHFPDAFDPQGA</sequence>
<dbReference type="GO" id="GO:0004766">
    <property type="term" value="F:spermidine synthase activity"/>
    <property type="evidence" value="ECO:0007669"/>
    <property type="project" value="UniProtKB-UniRule"/>
</dbReference>
<dbReference type="InterPro" id="IPR001045">
    <property type="entry name" value="Spermi_synthase"/>
</dbReference>
<comment type="caution">
    <text evidence="5">Lacks conserved residue(s) required for the propagation of feature annotation.</text>
</comment>
<protein>
    <recommendedName>
        <fullName evidence="5">Polyamine aminopropyltransferase</fullName>
    </recommendedName>
    <alternativeName>
        <fullName evidence="5">Putrescine aminopropyltransferase</fullName>
        <shortName evidence="5">PAPT</shortName>
    </alternativeName>
    <alternativeName>
        <fullName evidence="5">Spermidine synthase</fullName>
        <shortName evidence="5">SPDS</shortName>
        <shortName evidence="5">SPDSY</shortName>
        <ecNumber evidence="5">2.5.1.16</ecNumber>
    </alternativeName>
</protein>
<dbReference type="InterPro" id="IPR029063">
    <property type="entry name" value="SAM-dependent_MTases_sf"/>
</dbReference>
<evidence type="ECO:0000256" key="5">
    <source>
        <dbReference type="HAMAP-Rule" id="MF_00198"/>
    </source>
</evidence>
<feature type="binding site" evidence="5">
    <location>
        <begin position="137"/>
        <end position="138"/>
    </location>
    <ligand>
        <name>S-methyl-5'-thioadenosine</name>
        <dbReference type="ChEBI" id="CHEBI:17509"/>
    </ligand>
</feature>
<feature type="binding site" evidence="5">
    <location>
        <position position="85"/>
    </location>
    <ligand>
        <name>spermidine</name>
        <dbReference type="ChEBI" id="CHEBI:57834"/>
    </ligand>
</feature>
<feature type="active site" description="Proton acceptor" evidence="5 6">
    <location>
        <position position="156"/>
    </location>
</feature>
<keyword evidence="3 5" id="KW-0745">Spermidine biosynthesis</keyword>
<dbReference type="UniPathway" id="UPA00248">
    <property type="reaction ID" value="UER00314"/>
</dbReference>
<dbReference type="InterPro" id="IPR037163">
    <property type="entry name" value="Spermidine_synt_N_sf"/>
</dbReference>
<dbReference type="EC" id="2.5.1.16" evidence="5"/>
<name>A0A3P3XHI9_9SPIR</name>
<evidence type="ECO:0000256" key="6">
    <source>
        <dbReference type="PROSITE-ProRule" id="PRU00354"/>
    </source>
</evidence>
<dbReference type="PANTHER" id="PTHR11558:SF11">
    <property type="entry name" value="SPERMIDINE SYNTHASE"/>
    <property type="match status" value="1"/>
</dbReference>
<dbReference type="PROSITE" id="PS51006">
    <property type="entry name" value="PABS_2"/>
    <property type="match status" value="1"/>
</dbReference>
<dbReference type="InterPro" id="IPR030373">
    <property type="entry name" value="PABS_CS"/>
</dbReference>
<dbReference type="Pfam" id="PF01564">
    <property type="entry name" value="Spermine_synth"/>
    <property type="match status" value="1"/>
</dbReference>
<reference evidence="8" key="1">
    <citation type="submission" date="2017-02" db="EMBL/GenBank/DDBJ databases">
        <authorList>
            <person name="Regsiter A."/>
            <person name="William W."/>
        </authorList>
    </citation>
    <scope>NUCLEOTIDE SEQUENCE</scope>
    <source>
        <strain evidence="8">Bib</strain>
    </source>
</reference>
<dbReference type="InterPro" id="IPR035246">
    <property type="entry name" value="Spermidine_synt_N"/>
</dbReference>
<gene>
    <name evidence="5 8" type="primary">speE</name>
    <name evidence="8" type="ORF">SPIROBIBN47_210114</name>
</gene>
<feature type="binding site" evidence="5">
    <location>
        <position position="105"/>
    </location>
    <ligand>
        <name>S-methyl-5'-thioadenosine</name>
        <dbReference type="ChEBI" id="CHEBI:17509"/>
    </ligand>
</feature>
<dbReference type="CDD" id="cd02440">
    <property type="entry name" value="AdoMet_MTases"/>
    <property type="match status" value="1"/>
</dbReference>
<keyword evidence="2 5" id="KW-0808">Transferase</keyword>
<dbReference type="SUPFAM" id="SSF53335">
    <property type="entry name" value="S-adenosyl-L-methionine-dependent methyltransferases"/>
    <property type="match status" value="1"/>
</dbReference>
<dbReference type="GO" id="GO:0008295">
    <property type="term" value="P:spermidine biosynthetic process"/>
    <property type="evidence" value="ECO:0007669"/>
    <property type="project" value="UniProtKB-UniRule"/>
</dbReference>
<dbReference type="InterPro" id="IPR030374">
    <property type="entry name" value="PABS"/>
</dbReference>